<organism evidence="12 13">
    <name type="scientific">Halobacteroides halobius (strain ATCC 35273 / DSM 5150 / MD-1)</name>
    <dbReference type="NCBI Taxonomy" id="748449"/>
    <lineage>
        <taxon>Bacteria</taxon>
        <taxon>Bacillati</taxon>
        <taxon>Bacillota</taxon>
        <taxon>Clostridia</taxon>
        <taxon>Halanaerobiales</taxon>
        <taxon>Halobacteroidaceae</taxon>
        <taxon>Halobacteroides</taxon>
    </lineage>
</organism>
<evidence type="ECO:0000313" key="13">
    <source>
        <dbReference type="Proteomes" id="UP000010880"/>
    </source>
</evidence>
<dbReference type="Proteomes" id="UP000010880">
    <property type="component" value="Chromosome"/>
</dbReference>
<dbReference type="InterPro" id="IPR027417">
    <property type="entry name" value="P-loop_NTPase"/>
</dbReference>
<evidence type="ECO:0000256" key="7">
    <source>
        <dbReference type="ARBA" id="ARBA00022777"/>
    </source>
</evidence>
<dbReference type="InterPro" id="IPR059117">
    <property type="entry name" value="APS_kinase_dom"/>
</dbReference>
<dbReference type="GO" id="GO:0070814">
    <property type="term" value="P:hydrogen sulfide biosynthetic process"/>
    <property type="evidence" value="ECO:0007669"/>
    <property type="project" value="UniProtKB-UniRule"/>
</dbReference>
<evidence type="ECO:0000313" key="12">
    <source>
        <dbReference type="EMBL" id="AGB42243.1"/>
    </source>
</evidence>
<accession>L0KDT8</accession>
<dbReference type="HAMAP" id="MF_00065">
    <property type="entry name" value="Adenylyl_sulf_kinase"/>
    <property type="match status" value="1"/>
</dbReference>
<dbReference type="UniPathway" id="UPA00140">
    <property type="reaction ID" value="UER00205"/>
</dbReference>
<evidence type="ECO:0000256" key="4">
    <source>
        <dbReference type="ARBA" id="ARBA00007008"/>
    </source>
</evidence>
<feature type="binding site" evidence="9">
    <location>
        <begin position="60"/>
        <end position="67"/>
    </location>
    <ligand>
        <name>ATP</name>
        <dbReference type="ChEBI" id="CHEBI:30616"/>
    </ligand>
</feature>
<dbReference type="CDD" id="cd02027">
    <property type="entry name" value="APSK"/>
    <property type="match status" value="1"/>
</dbReference>
<keyword evidence="8 9" id="KW-0067">ATP-binding</keyword>
<proteinExistence type="inferred from homology"/>
<dbReference type="Pfam" id="PF01583">
    <property type="entry name" value="APS_kinase"/>
    <property type="match status" value="1"/>
</dbReference>
<dbReference type="PATRIC" id="fig|748449.3.peg.2289"/>
<comment type="function">
    <text evidence="2 9 10">Catalyzes the synthesis of activated sulfate.</text>
</comment>
<dbReference type="GO" id="GO:0004020">
    <property type="term" value="F:adenylylsulfate kinase activity"/>
    <property type="evidence" value="ECO:0007669"/>
    <property type="project" value="UniProtKB-UniRule"/>
</dbReference>
<dbReference type="InterPro" id="IPR002891">
    <property type="entry name" value="APS"/>
</dbReference>
<sequence length="225" mass="25083">MRQLFLTKGFGTKPEGTRCQFIMFGGVKMTENITWHEGEVTYQDRCAVLDQPGLVIWFTGLSGSGKSTIAVEVEKQLVAQKKAVYRLDGDNVRHGLNSDLGFTPEDRNENIRRIAEVAALFKDAGLITLASFISPYQESRAFARERAGRDNFIEVYVKADVKTCADRDPKGLYEQAKKGEIDNFTGISAPYEEPVDPEVVVDTRELSLEEAVNQVLAAITEKLND</sequence>
<name>L0KDT8_HALHC</name>
<keyword evidence="13" id="KW-1185">Reference proteome</keyword>
<evidence type="ECO:0000256" key="5">
    <source>
        <dbReference type="ARBA" id="ARBA00022679"/>
    </source>
</evidence>
<dbReference type="eggNOG" id="COG0529">
    <property type="taxonomic scope" value="Bacteria"/>
</dbReference>
<evidence type="ECO:0000256" key="8">
    <source>
        <dbReference type="ARBA" id="ARBA00022840"/>
    </source>
</evidence>
<dbReference type="EC" id="2.7.1.25" evidence="9 10"/>
<protein>
    <recommendedName>
        <fullName evidence="9 10">Adenylyl-sulfate kinase</fullName>
        <ecNumber evidence="9 10">2.7.1.25</ecNumber>
    </recommendedName>
    <alternativeName>
        <fullName evidence="9">APS kinase</fullName>
    </alternativeName>
    <alternativeName>
        <fullName evidence="9">ATP adenosine-5'-phosphosulfate 3'-phosphotransferase</fullName>
    </alternativeName>
    <alternativeName>
        <fullName evidence="9">Adenosine-5'-phosphosulfate kinase</fullName>
    </alternativeName>
</protein>
<feature type="active site" description="Phosphoserine intermediate" evidence="9">
    <location>
        <position position="134"/>
    </location>
</feature>
<evidence type="ECO:0000256" key="10">
    <source>
        <dbReference type="RuleBase" id="RU004347"/>
    </source>
</evidence>
<dbReference type="NCBIfam" id="TIGR00455">
    <property type="entry name" value="apsK"/>
    <property type="match status" value="1"/>
</dbReference>
<keyword evidence="5 9" id="KW-0808">Transferase</keyword>
<dbReference type="STRING" id="748449.Halha_2369"/>
<feature type="domain" description="APS kinase" evidence="11">
    <location>
        <begin position="53"/>
        <end position="202"/>
    </location>
</feature>
<dbReference type="SUPFAM" id="SSF52540">
    <property type="entry name" value="P-loop containing nucleoside triphosphate hydrolases"/>
    <property type="match status" value="1"/>
</dbReference>
<evidence type="ECO:0000256" key="1">
    <source>
        <dbReference type="ARBA" id="ARBA00001823"/>
    </source>
</evidence>
<dbReference type="HOGENOM" id="CLU_046932_1_0_9"/>
<evidence type="ECO:0000256" key="9">
    <source>
        <dbReference type="HAMAP-Rule" id="MF_00065"/>
    </source>
</evidence>
<dbReference type="GO" id="GO:0000103">
    <property type="term" value="P:sulfate assimilation"/>
    <property type="evidence" value="ECO:0007669"/>
    <property type="project" value="UniProtKB-UniRule"/>
</dbReference>
<keyword evidence="9" id="KW-0597">Phosphoprotein</keyword>
<dbReference type="PANTHER" id="PTHR11055">
    <property type="entry name" value="BIFUNCTIONAL 3'-PHOSPHOADENOSINE 5'-PHOSPHOSULFATE SYNTHASE"/>
    <property type="match status" value="1"/>
</dbReference>
<reference evidence="13" key="1">
    <citation type="submission" date="2012-02" db="EMBL/GenBank/DDBJ databases">
        <title>The complete genome of Halobacteroides halobius DSM 5150.</title>
        <authorList>
            <person name="Lucas S."/>
            <person name="Copeland A."/>
            <person name="Lapidus A."/>
            <person name="Glavina del Rio T."/>
            <person name="Dalin E."/>
            <person name="Tice H."/>
            <person name="Bruce D."/>
            <person name="Goodwin L."/>
            <person name="Pitluck S."/>
            <person name="Peters L."/>
            <person name="Mikhailova N."/>
            <person name="Gu W."/>
            <person name="Kyrpides N."/>
            <person name="Mavromatis K."/>
            <person name="Ivanova N."/>
            <person name="Brettin T."/>
            <person name="Detter J.C."/>
            <person name="Han C."/>
            <person name="Larimer F."/>
            <person name="Land M."/>
            <person name="Hauser L."/>
            <person name="Markowitz V."/>
            <person name="Cheng J.-F."/>
            <person name="Hugenholtz P."/>
            <person name="Woyke T."/>
            <person name="Wu D."/>
            <person name="Tindall B."/>
            <person name="Pomrenke H."/>
            <person name="Brambilla E."/>
            <person name="Klenk H.-P."/>
            <person name="Eisen J.A."/>
        </authorList>
    </citation>
    <scope>NUCLEOTIDE SEQUENCE [LARGE SCALE GENOMIC DNA]</scope>
    <source>
        <strain evidence="13">ATCC 35273 / DSM 5150 / MD-1</strain>
    </source>
</reference>
<evidence type="ECO:0000256" key="2">
    <source>
        <dbReference type="ARBA" id="ARBA00002632"/>
    </source>
</evidence>
<keyword evidence="7 9" id="KW-0418">Kinase</keyword>
<dbReference type="NCBIfam" id="NF003013">
    <property type="entry name" value="PRK03846.1"/>
    <property type="match status" value="1"/>
</dbReference>
<gene>
    <name evidence="9" type="primary">cysC</name>
    <name evidence="12" type="ordered locus">Halha_2369</name>
</gene>
<dbReference type="GO" id="GO:0005524">
    <property type="term" value="F:ATP binding"/>
    <property type="evidence" value="ECO:0007669"/>
    <property type="project" value="UniProtKB-UniRule"/>
</dbReference>
<evidence type="ECO:0000259" key="11">
    <source>
        <dbReference type="Pfam" id="PF01583"/>
    </source>
</evidence>
<comment type="pathway">
    <text evidence="3 9 10">Sulfur metabolism; hydrogen sulfide biosynthesis; sulfite from sulfate: step 2/3.</text>
</comment>
<comment type="similarity">
    <text evidence="4 9 10">Belongs to the APS kinase family.</text>
</comment>
<comment type="catalytic activity">
    <reaction evidence="1 9 10">
        <text>adenosine 5'-phosphosulfate + ATP = 3'-phosphoadenylyl sulfate + ADP + H(+)</text>
        <dbReference type="Rhea" id="RHEA:24152"/>
        <dbReference type="ChEBI" id="CHEBI:15378"/>
        <dbReference type="ChEBI" id="CHEBI:30616"/>
        <dbReference type="ChEBI" id="CHEBI:58243"/>
        <dbReference type="ChEBI" id="CHEBI:58339"/>
        <dbReference type="ChEBI" id="CHEBI:456216"/>
        <dbReference type="EC" id="2.7.1.25"/>
    </reaction>
</comment>
<dbReference type="KEGG" id="hhl:Halha_2369"/>
<dbReference type="EMBL" id="CP003359">
    <property type="protein sequence ID" value="AGB42243.1"/>
    <property type="molecule type" value="Genomic_DNA"/>
</dbReference>
<dbReference type="AlphaFoldDB" id="L0KDT8"/>
<dbReference type="FunFam" id="3.40.50.300:FF:000212">
    <property type="entry name" value="Adenylyl-sulfate kinase"/>
    <property type="match status" value="1"/>
</dbReference>
<keyword evidence="6 9" id="KW-0547">Nucleotide-binding</keyword>
<dbReference type="Gene3D" id="3.40.50.300">
    <property type="entry name" value="P-loop containing nucleotide triphosphate hydrolases"/>
    <property type="match status" value="1"/>
</dbReference>
<evidence type="ECO:0000256" key="3">
    <source>
        <dbReference type="ARBA" id="ARBA00004806"/>
    </source>
</evidence>
<dbReference type="PANTHER" id="PTHR11055:SF1">
    <property type="entry name" value="PAPS SYNTHETASE, ISOFORM D"/>
    <property type="match status" value="1"/>
</dbReference>
<evidence type="ECO:0000256" key="6">
    <source>
        <dbReference type="ARBA" id="ARBA00022741"/>
    </source>
</evidence>